<keyword evidence="2" id="KW-1185">Reference proteome</keyword>
<accession>A0ABS9HTA5</accession>
<dbReference type="Proteomes" id="UP001430796">
    <property type="component" value="Unassembled WGS sequence"/>
</dbReference>
<dbReference type="RefSeq" id="WP_237053999.1">
    <property type="nucleotide sequence ID" value="NZ_JAKJPO010000003.1"/>
</dbReference>
<sequence length="135" mass="14361">MGAWGTGSFDDDDAADFLSDVMAGADLGPVREVLAAALDAGEYLEAPDASQAIAAAEIVMAALGRPTDAAQQEDELMEWIARVKPSADAALASQAVKALDRILAPNSELRELWEETEEFAEWQATVVALRSQLQV</sequence>
<reference evidence="1 2" key="1">
    <citation type="submission" date="2022-01" db="EMBL/GenBank/DDBJ databases">
        <title>Lysobacter chinensis sp. nov., a bacterium isolated from cow dung compost.</title>
        <authorList>
            <person name="Liu Y."/>
        </authorList>
    </citation>
    <scope>NUCLEOTIDE SEQUENCE [LARGE SCALE GENOMIC DNA]</scope>
    <source>
        <strain evidence="1 2">TLK-CK17</strain>
    </source>
</reference>
<name>A0ABS9HTA5_9GAMM</name>
<organism evidence="1 2">
    <name type="scientific">Marilutibacter chinensis</name>
    <dbReference type="NCBI Taxonomy" id="2912247"/>
    <lineage>
        <taxon>Bacteria</taxon>
        <taxon>Pseudomonadati</taxon>
        <taxon>Pseudomonadota</taxon>
        <taxon>Gammaproteobacteria</taxon>
        <taxon>Lysobacterales</taxon>
        <taxon>Lysobacteraceae</taxon>
        <taxon>Marilutibacter</taxon>
    </lineage>
</organism>
<reference evidence="1 2" key="3">
    <citation type="submission" date="2022-01" db="EMBL/GenBank/DDBJ databases">
        <authorList>
            <person name="Zhou L.Y."/>
        </authorList>
    </citation>
    <scope>NUCLEOTIDE SEQUENCE [LARGE SCALE GENOMIC DNA]</scope>
    <source>
        <strain evidence="1 2">TLK-CK17</strain>
    </source>
</reference>
<evidence type="ECO:0000313" key="1">
    <source>
        <dbReference type="EMBL" id="MCF7221577.1"/>
    </source>
</evidence>
<comment type="caution">
    <text evidence="1">The sequence shown here is derived from an EMBL/GenBank/DDBJ whole genome shotgun (WGS) entry which is preliminary data.</text>
</comment>
<gene>
    <name evidence="1" type="ORF">L3V18_07210</name>
</gene>
<dbReference type="InterPro" id="IPR025355">
    <property type="entry name" value="DUF4259"/>
</dbReference>
<reference evidence="2" key="2">
    <citation type="submission" date="2022-01" db="EMBL/GenBank/DDBJ databases">
        <title>Lysobacter chinensis sp. nov., a bacterium isolated from cow dung compost.</title>
        <authorList>
            <person name="Zhou L.Y."/>
        </authorList>
    </citation>
    <scope>NUCLEOTIDE SEQUENCE [LARGE SCALE GENOMIC DNA]</scope>
    <source>
        <strain evidence="2">TLK-CK17</strain>
    </source>
</reference>
<dbReference type="Pfam" id="PF14078">
    <property type="entry name" value="DUF4259"/>
    <property type="match status" value="1"/>
</dbReference>
<proteinExistence type="predicted"/>
<evidence type="ECO:0000313" key="2">
    <source>
        <dbReference type="Proteomes" id="UP001430796"/>
    </source>
</evidence>
<dbReference type="EMBL" id="JAKJPO010000003">
    <property type="protein sequence ID" value="MCF7221577.1"/>
    <property type="molecule type" value="Genomic_DNA"/>
</dbReference>
<protein>
    <submittedName>
        <fullName evidence="1">DUF4259 domain-containing protein</fullName>
    </submittedName>
</protein>